<dbReference type="KEGG" id="msr:AU15_05385"/>
<reference evidence="1 2" key="1">
    <citation type="journal article" date="2014" name="Genome Announc.">
        <title>Draft Genome Sequences of Marinobacter similis A3d10T and Marinobacter salarius R9SW1T.</title>
        <authorList>
            <person name="Ivanova E.P."/>
            <person name="Ng H.J."/>
            <person name="Webb H.K."/>
            <person name="Feng G."/>
            <person name="Oshima K."/>
            <person name="Hattori M."/>
            <person name="Ohkuma M."/>
            <person name="Sergeev A.F."/>
            <person name="Mikhailov V.V."/>
            <person name="Crawford R.J."/>
            <person name="Sawabe T."/>
        </authorList>
    </citation>
    <scope>NUCLEOTIDE SEQUENCE [LARGE SCALE GENOMIC DNA]</scope>
    <source>
        <strain evidence="2">A3d10 and R9SW1</strain>
    </source>
</reference>
<evidence type="ECO:0000313" key="2">
    <source>
        <dbReference type="Proteomes" id="UP000035081"/>
    </source>
</evidence>
<gene>
    <name evidence="1" type="ORF">AU15_05385</name>
</gene>
<dbReference type="HOGENOM" id="CLU_1336178_0_0_6"/>
<protein>
    <submittedName>
        <fullName evidence="1">Uncharacterized protein</fullName>
    </submittedName>
</protein>
<organism evidence="1 2">
    <name type="scientific">Marinobacter salarius</name>
    <dbReference type="NCBI Taxonomy" id="1420917"/>
    <lineage>
        <taxon>Bacteria</taxon>
        <taxon>Pseudomonadati</taxon>
        <taxon>Pseudomonadota</taxon>
        <taxon>Gammaproteobacteria</taxon>
        <taxon>Pseudomonadales</taxon>
        <taxon>Marinobacteraceae</taxon>
        <taxon>Marinobacter</taxon>
    </lineage>
</organism>
<sequence>MFMRQTRLMSMVILSVSLTGCFESSSQTTKNADPDYDITNPAVERGTHPLFDPLTTQFPIPSDSLFYLSEVDDGTMLNGSDPANPVTTGIGFLDGNSVLAPIDIKISGSLDSQQTLDARDFISVEGEVVPNPDQNVFLIPLEYAGGDSSVKPPERSPEFHRRFSTGGHWHLRKAVIPPKPMRFSMPWLRTDFGLSCWISMVARTI</sequence>
<evidence type="ECO:0000313" key="1">
    <source>
        <dbReference type="EMBL" id="AHI33037.1"/>
    </source>
</evidence>
<name>W5YUX7_9GAMM</name>
<dbReference type="EMBL" id="CP007152">
    <property type="protein sequence ID" value="AHI33037.1"/>
    <property type="molecule type" value="Genomic_DNA"/>
</dbReference>
<dbReference type="PROSITE" id="PS51257">
    <property type="entry name" value="PROKAR_LIPOPROTEIN"/>
    <property type="match status" value="1"/>
</dbReference>
<dbReference type="Proteomes" id="UP000035081">
    <property type="component" value="Chromosome"/>
</dbReference>
<accession>W5YUX7</accession>
<dbReference type="AlphaFoldDB" id="W5YUX7"/>
<proteinExistence type="predicted"/>